<dbReference type="Proteomes" id="UP001359485">
    <property type="component" value="Unassembled WGS sequence"/>
</dbReference>
<organism evidence="2 3">
    <name type="scientific">Polyplax serrata</name>
    <name type="common">Common mouse louse</name>
    <dbReference type="NCBI Taxonomy" id="468196"/>
    <lineage>
        <taxon>Eukaryota</taxon>
        <taxon>Metazoa</taxon>
        <taxon>Ecdysozoa</taxon>
        <taxon>Arthropoda</taxon>
        <taxon>Hexapoda</taxon>
        <taxon>Insecta</taxon>
        <taxon>Pterygota</taxon>
        <taxon>Neoptera</taxon>
        <taxon>Paraneoptera</taxon>
        <taxon>Psocodea</taxon>
        <taxon>Troctomorpha</taxon>
        <taxon>Phthiraptera</taxon>
        <taxon>Anoplura</taxon>
        <taxon>Polyplacidae</taxon>
        <taxon>Polyplax</taxon>
    </lineage>
</organism>
<feature type="compositionally biased region" description="Basic and acidic residues" evidence="1">
    <location>
        <begin position="49"/>
        <end position="62"/>
    </location>
</feature>
<evidence type="ECO:0000313" key="3">
    <source>
        <dbReference type="Proteomes" id="UP001359485"/>
    </source>
</evidence>
<accession>A0ABR1B2P6</accession>
<dbReference type="EMBL" id="JAWJWF010000004">
    <property type="protein sequence ID" value="KAK6633786.1"/>
    <property type="molecule type" value="Genomic_DNA"/>
</dbReference>
<evidence type="ECO:0000313" key="2">
    <source>
        <dbReference type="EMBL" id="KAK6633786.1"/>
    </source>
</evidence>
<sequence length="62" mass="6445">MSTSKFPLPSDDDDGDGCGQVLHRSAGPASVNVKHPSCSLDGCGGGDDGDGHDRLEQERVFD</sequence>
<reference evidence="2 3" key="1">
    <citation type="submission" date="2023-09" db="EMBL/GenBank/DDBJ databases">
        <title>Genomes of two closely related lineages of the louse Polyplax serrata with different host specificities.</title>
        <authorList>
            <person name="Martinu J."/>
            <person name="Tarabai H."/>
            <person name="Stefka J."/>
            <person name="Hypsa V."/>
        </authorList>
    </citation>
    <scope>NUCLEOTIDE SEQUENCE [LARGE SCALE GENOMIC DNA]</scope>
    <source>
        <strain evidence="2">98ZLc_SE</strain>
    </source>
</reference>
<protein>
    <submittedName>
        <fullName evidence="2">Uncharacterized protein</fullName>
    </submittedName>
</protein>
<gene>
    <name evidence="2" type="ORF">RUM44_004393</name>
</gene>
<evidence type="ECO:0000256" key="1">
    <source>
        <dbReference type="SAM" id="MobiDB-lite"/>
    </source>
</evidence>
<name>A0ABR1B2P6_POLSC</name>
<feature type="region of interest" description="Disordered" evidence="1">
    <location>
        <begin position="1"/>
        <end position="62"/>
    </location>
</feature>
<proteinExistence type="predicted"/>
<comment type="caution">
    <text evidence="2">The sequence shown here is derived from an EMBL/GenBank/DDBJ whole genome shotgun (WGS) entry which is preliminary data.</text>
</comment>
<keyword evidence="3" id="KW-1185">Reference proteome</keyword>